<evidence type="ECO:0000256" key="2">
    <source>
        <dbReference type="ARBA" id="ARBA00022730"/>
    </source>
</evidence>
<dbReference type="GO" id="GO:0022625">
    <property type="term" value="C:cytosolic large ribosomal subunit"/>
    <property type="evidence" value="ECO:0007669"/>
    <property type="project" value="TreeGrafter"/>
</dbReference>
<dbReference type="InterPro" id="IPR019927">
    <property type="entry name" value="Ribosomal_uL3_bac/org-type"/>
</dbReference>
<proteinExistence type="inferred from homology"/>
<comment type="similarity">
    <text evidence="1 7">Belongs to the universal ribosomal protein uL3 family.</text>
</comment>
<evidence type="ECO:0000256" key="6">
    <source>
        <dbReference type="ARBA" id="ARBA00035243"/>
    </source>
</evidence>
<dbReference type="EMBL" id="JADINA010000006">
    <property type="protein sequence ID" value="MBO8425798.1"/>
    <property type="molecule type" value="Genomic_DNA"/>
</dbReference>
<keyword evidence="4 7" id="KW-0689">Ribosomal protein</keyword>
<dbReference type="Pfam" id="PF00297">
    <property type="entry name" value="Ribosomal_L3"/>
    <property type="match status" value="1"/>
</dbReference>
<evidence type="ECO:0000256" key="7">
    <source>
        <dbReference type="HAMAP-Rule" id="MF_01325"/>
    </source>
</evidence>
<dbReference type="SUPFAM" id="SSF50447">
    <property type="entry name" value="Translation proteins"/>
    <property type="match status" value="1"/>
</dbReference>
<comment type="subunit">
    <text evidence="7">Part of the 50S ribosomal subunit. Forms a cluster with proteins L14 and L19.</text>
</comment>
<dbReference type="AlphaFoldDB" id="A0A9D9GVZ0"/>
<evidence type="ECO:0000313" key="8">
    <source>
        <dbReference type="EMBL" id="MBO8425798.1"/>
    </source>
</evidence>
<evidence type="ECO:0000256" key="5">
    <source>
        <dbReference type="ARBA" id="ARBA00023274"/>
    </source>
</evidence>
<keyword evidence="3 7" id="KW-0694">RNA-binding</keyword>
<dbReference type="InterPro" id="IPR009000">
    <property type="entry name" value="Transl_B-barrel_sf"/>
</dbReference>
<protein>
    <recommendedName>
        <fullName evidence="6 7">Large ribosomal subunit protein uL3</fullName>
    </recommendedName>
</protein>
<dbReference type="Gene3D" id="2.40.30.10">
    <property type="entry name" value="Translation factors"/>
    <property type="match status" value="1"/>
</dbReference>
<dbReference type="Gene3D" id="3.30.160.810">
    <property type="match status" value="1"/>
</dbReference>
<gene>
    <name evidence="7 8" type="primary">rplC</name>
    <name evidence="8" type="ORF">IAC61_00575</name>
</gene>
<dbReference type="HAMAP" id="MF_01325_B">
    <property type="entry name" value="Ribosomal_uL3_B"/>
    <property type="match status" value="1"/>
</dbReference>
<keyword evidence="5 7" id="KW-0687">Ribonucleoprotein</keyword>
<dbReference type="FunFam" id="3.30.160.810:FF:000001">
    <property type="entry name" value="50S ribosomal protein L3"/>
    <property type="match status" value="1"/>
</dbReference>
<reference evidence="8" key="2">
    <citation type="journal article" date="2021" name="PeerJ">
        <title>Extensive microbial diversity within the chicken gut microbiome revealed by metagenomics and culture.</title>
        <authorList>
            <person name="Gilroy R."/>
            <person name="Ravi A."/>
            <person name="Getino M."/>
            <person name="Pursley I."/>
            <person name="Horton D.L."/>
            <person name="Alikhan N.F."/>
            <person name="Baker D."/>
            <person name="Gharbi K."/>
            <person name="Hall N."/>
            <person name="Watson M."/>
            <person name="Adriaenssens E.M."/>
            <person name="Foster-Nyarko E."/>
            <person name="Jarju S."/>
            <person name="Secka A."/>
            <person name="Antonio M."/>
            <person name="Oren A."/>
            <person name="Chaudhuri R.R."/>
            <person name="La Ragione R."/>
            <person name="Hildebrand F."/>
            <person name="Pallen M.J."/>
        </authorList>
    </citation>
    <scope>NUCLEOTIDE SEQUENCE</scope>
    <source>
        <strain evidence="8">17113</strain>
    </source>
</reference>
<name>A0A9D9GVZ0_9FIRM</name>
<sequence length="228" mass="25098">MKSIIGRKMGMTEVFAADGTMYPVTVVEVLPNVVIGKKTKEKDGYEAIQVGYEDKAERHLNKAEKGIYKKAGVATKEHIYELKGDEIYSKNVGETLTAELFKTGEVIDVIGHNKGHGYSGTIKKYHHHIGPKGHGSGYHRQIGSLANNGRDNNRVIPGKKMSGHWGPEQCTIQNCTIVESNPEKGYILVKGGLPGPKKAIVMLRSPIRHQFKKPEVKAILDLTAKKGE</sequence>
<comment type="caution">
    <text evidence="8">The sequence shown here is derived from an EMBL/GenBank/DDBJ whole genome shotgun (WGS) entry which is preliminary data.</text>
</comment>
<evidence type="ECO:0000256" key="4">
    <source>
        <dbReference type="ARBA" id="ARBA00022980"/>
    </source>
</evidence>
<evidence type="ECO:0000256" key="3">
    <source>
        <dbReference type="ARBA" id="ARBA00022884"/>
    </source>
</evidence>
<comment type="function">
    <text evidence="7">One of the primary rRNA binding proteins, it binds directly near the 3'-end of the 23S rRNA, where it nucleates assembly of the 50S subunit.</text>
</comment>
<evidence type="ECO:0000256" key="1">
    <source>
        <dbReference type="ARBA" id="ARBA00006540"/>
    </source>
</evidence>
<dbReference type="PANTHER" id="PTHR11229">
    <property type="entry name" value="50S RIBOSOMAL PROTEIN L3"/>
    <property type="match status" value="1"/>
</dbReference>
<dbReference type="GO" id="GO:0003735">
    <property type="term" value="F:structural constituent of ribosome"/>
    <property type="evidence" value="ECO:0007669"/>
    <property type="project" value="UniProtKB-UniRule"/>
</dbReference>
<dbReference type="GO" id="GO:0019843">
    <property type="term" value="F:rRNA binding"/>
    <property type="evidence" value="ECO:0007669"/>
    <property type="project" value="UniProtKB-UniRule"/>
</dbReference>
<accession>A0A9D9GVZ0</accession>
<dbReference type="PANTHER" id="PTHR11229:SF16">
    <property type="entry name" value="LARGE RIBOSOMAL SUBUNIT PROTEIN UL3C"/>
    <property type="match status" value="1"/>
</dbReference>
<dbReference type="InterPro" id="IPR000597">
    <property type="entry name" value="Ribosomal_uL3"/>
</dbReference>
<dbReference type="Proteomes" id="UP000823634">
    <property type="component" value="Unassembled WGS sequence"/>
</dbReference>
<keyword evidence="2 7" id="KW-0699">rRNA-binding</keyword>
<evidence type="ECO:0000313" key="9">
    <source>
        <dbReference type="Proteomes" id="UP000823634"/>
    </source>
</evidence>
<dbReference type="NCBIfam" id="TIGR03625">
    <property type="entry name" value="L3_bact"/>
    <property type="match status" value="1"/>
</dbReference>
<organism evidence="8 9">
    <name type="scientific">Candidatus Alloenteromonas pullistercoris</name>
    <dbReference type="NCBI Taxonomy" id="2840785"/>
    <lineage>
        <taxon>Bacteria</taxon>
        <taxon>Bacillati</taxon>
        <taxon>Bacillota</taxon>
        <taxon>Bacillota incertae sedis</taxon>
        <taxon>Candidatus Alloenteromonas</taxon>
    </lineage>
</organism>
<reference evidence="8" key="1">
    <citation type="submission" date="2020-10" db="EMBL/GenBank/DDBJ databases">
        <authorList>
            <person name="Gilroy R."/>
        </authorList>
    </citation>
    <scope>NUCLEOTIDE SEQUENCE</scope>
    <source>
        <strain evidence="8">17113</strain>
    </source>
</reference>
<dbReference type="GO" id="GO:0006412">
    <property type="term" value="P:translation"/>
    <property type="evidence" value="ECO:0007669"/>
    <property type="project" value="UniProtKB-UniRule"/>
</dbReference>